<dbReference type="PANTHER" id="PTHR11360:SF238">
    <property type="entry name" value="SD10469P"/>
    <property type="match status" value="1"/>
</dbReference>
<dbReference type="GO" id="GO:0008028">
    <property type="term" value="F:monocarboxylic acid transmembrane transporter activity"/>
    <property type="evidence" value="ECO:0007669"/>
    <property type="project" value="TreeGrafter"/>
</dbReference>
<gene>
    <name evidence="2" type="primary">MOT4</name>
</gene>
<feature type="transmembrane region" description="Helical" evidence="1">
    <location>
        <begin position="47"/>
        <end position="69"/>
    </location>
</feature>
<proteinExistence type="predicted"/>
<keyword evidence="1" id="KW-0472">Membrane</keyword>
<feature type="transmembrane region" description="Helical" evidence="1">
    <location>
        <begin position="112"/>
        <end position="130"/>
    </location>
</feature>
<dbReference type="PANTHER" id="PTHR11360">
    <property type="entry name" value="MONOCARBOXYLATE TRANSPORTER"/>
    <property type="match status" value="1"/>
</dbReference>
<accession>V5GKE0</accession>
<evidence type="ECO:0000313" key="2">
    <source>
        <dbReference type="EMBL" id="JAB62072.1"/>
    </source>
</evidence>
<feature type="transmembrane region" description="Helical" evidence="1">
    <location>
        <begin position="85"/>
        <end position="105"/>
    </location>
</feature>
<dbReference type="InterPro" id="IPR050327">
    <property type="entry name" value="Proton-linked_MCT"/>
</dbReference>
<dbReference type="AlphaFoldDB" id="V5GKE0"/>
<dbReference type="EMBL" id="GALX01006394">
    <property type="protein sequence ID" value="JAB62072.1"/>
    <property type="molecule type" value="Transcribed_RNA"/>
</dbReference>
<name>V5GKE0_ANOGL</name>
<organism evidence="2">
    <name type="scientific">Anoplophora glabripennis</name>
    <name type="common">Asian longhorn beetle</name>
    <name type="synonym">Anoplophora nobilis</name>
    <dbReference type="NCBI Taxonomy" id="217634"/>
    <lineage>
        <taxon>Eukaryota</taxon>
        <taxon>Metazoa</taxon>
        <taxon>Ecdysozoa</taxon>
        <taxon>Arthropoda</taxon>
        <taxon>Hexapoda</taxon>
        <taxon>Insecta</taxon>
        <taxon>Pterygota</taxon>
        <taxon>Neoptera</taxon>
        <taxon>Endopterygota</taxon>
        <taxon>Coleoptera</taxon>
        <taxon>Polyphaga</taxon>
        <taxon>Cucujiformia</taxon>
        <taxon>Chrysomeloidea</taxon>
        <taxon>Cerambycidae</taxon>
        <taxon>Lamiinae</taxon>
        <taxon>Lamiini</taxon>
        <taxon>Anoplophora</taxon>
    </lineage>
</organism>
<sequence>MEYHMSVTRVATQRDLDEAGCKRAICTEAVKRTLATMLDYKLLKSPTFLLITLNATFVCLGYFTTYIFIEDRARQAGLPKEVASWLIPIIGIANITGRIICGFIATCPRVSCTGLSALCLSVGGLATVLSAHFDDVVAQVCYAVIFGSFIGKKCRYKQTFLYRM</sequence>
<keyword evidence="1" id="KW-1133">Transmembrane helix</keyword>
<reference evidence="2" key="1">
    <citation type="submission" date="2013-07" db="EMBL/GenBank/DDBJ databases">
        <title>Midgut Transcriptome Profiling of Anoplphora glabripennis, a Lignocellulose Degrading, Wood-Boring Cerambycid.</title>
        <authorList>
            <person name="Scully E.D."/>
            <person name="Hoover K."/>
            <person name="Carlson J.E."/>
            <person name="Tien M."/>
            <person name="Geib S.M."/>
        </authorList>
    </citation>
    <scope>NUCLEOTIDE SEQUENCE</scope>
</reference>
<feature type="transmembrane region" description="Helical" evidence="1">
    <location>
        <begin position="136"/>
        <end position="154"/>
    </location>
</feature>
<dbReference type="SUPFAM" id="SSF103473">
    <property type="entry name" value="MFS general substrate transporter"/>
    <property type="match status" value="1"/>
</dbReference>
<dbReference type="Gene3D" id="1.20.1250.20">
    <property type="entry name" value="MFS general substrate transporter like domains"/>
    <property type="match status" value="1"/>
</dbReference>
<dbReference type="InterPro" id="IPR036259">
    <property type="entry name" value="MFS_trans_sf"/>
</dbReference>
<keyword evidence="1" id="KW-0812">Transmembrane</keyword>
<protein>
    <submittedName>
        <fullName evidence="2">Monocarboxylate transporter 4</fullName>
    </submittedName>
</protein>
<evidence type="ECO:0000256" key="1">
    <source>
        <dbReference type="SAM" id="Phobius"/>
    </source>
</evidence>